<evidence type="ECO:0000313" key="2">
    <source>
        <dbReference type="Proteomes" id="UP000308600"/>
    </source>
</evidence>
<name>A0ACD3A5Y4_9AGAR</name>
<accession>A0ACD3A5Y4</accession>
<keyword evidence="2" id="KW-1185">Reference proteome</keyword>
<sequence>MAAVATISPHSDPFRSHLITLLSAYELGPGPHSQPVPRYEGPADWQTDHILRSLTAIASRMLNAEHSLATIQ</sequence>
<organism evidence="1 2">
    <name type="scientific">Pluteus cervinus</name>
    <dbReference type="NCBI Taxonomy" id="181527"/>
    <lineage>
        <taxon>Eukaryota</taxon>
        <taxon>Fungi</taxon>
        <taxon>Dikarya</taxon>
        <taxon>Basidiomycota</taxon>
        <taxon>Agaricomycotina</taxon>
        <taxon>Agaricomycetes</taxon>
        <taxon>Agaricomycetidae</taxon>
        <taxon>Agaricales</taxon>
        <taxon>Pluteineae</taxon>
        <taxon>Pluteaceae</taxon>
        <taxon>Pluteus</taxon>
    </lineage>
</organism>
<gene>
    <name evidence="1" type="ORF">BDN72DRAFT_747236</name>
</gene>
<dbReference type="EMBL" id="ML208696">
    <property type="protein sequence ID" value="TFK61095.1"/>
    <property type="molecule type" value="Genomic_DNA"/>
</dbReference>
<evidence type="ECO:0000313" key="1">
    <source>
        <dbReference type="EMBL" id="TFK61095.1"/>
    </source>
</evidence>
<dbReference type="Proteomes" id="UP000308600">
    <property type="component" value="Unassembled WGS sequence"/>
</dbReference>
<protein>
    <submittedName>
        <fullName evidence="1">Uncharacterized protein</fullName>
    </submittedName>
</protein>
<proteinExistence type="predicted"/>
<reference evidence="1 2" key="1">
    <citation type="journal article" date="2019" name="Nat. Ecol. Evol.">
        <title>Megaphylogeny resolves global patterns of mushroom evolution.</title>
        <authorList>
            <person name="Varga T."/>
            <person name="Krizsan K."/>
            <person name="Foldi C."/>
            <person name="Dima B."/>
            <person name="Sanchez-Garcia M."/>
            <person name="Sanchez-Ramirez S."/>
            <person name="Szollosi G.J."/>
            <person name="Szarkandi J.G."/>
            <person name="Papp V."/>
            <person name="Albert L."/>
            <person name="Andreopoulos W."/>
            <person name="Angelini C."/>
            <person name="Antonin V."/>
            <person name="Barry K.W."/>
            <person name="Bougher N.L."/>
            <person name="Buchanan P."/>
            <person name="Buyck B."/>
            <person name="Bense V."/>
            <person name="Catcheside P."/>
            <person name="Chovatia M."/>
            <person name="Cooper J."/>
            <person name="Damon W."/>
            <person name="Desjardin D."/>
            <person name="Finy P."/>
            <person name="Geml J."/>
            <person name="Haridas S."/>
            <person name="Hughes K."/>
            <person name="Justo A."/>
            <person name="Karasinski D."/>
            <person name="Kautmanova I."/>
            <person name="Kiss B."/>
            <person name="Kocsube S."/>
            <person name="Kotiranta H."/>
            <person name="LaButti K.M."/>
            <person name="Lechner B.E."/>
            <person name="Liimatainen K."/>
            <person name="Lipzen A."/>
            <person name="Lukacs Z."/>
            <person name="Mihaltcheva S."/>
            <person name="Morgado L.N."/>
            <person name="Niskanen T."/>
            <person name="Noordeloos M.E."/>
            <person name="Ohm R.A."/>
            <person name="Ortiz-Santana B."/>
            <person name="Ovrebo C."/>
            <person name="Racz N."/>
            <person name="Riley R."/>
            <person name="Savchenko A."/>
            <person name="Shiryaev A."/>
            <person name="Soop K."/>
            <person name="Spirin V."/>
            <person name="Szebenyi C."/>
            <person name="Tomsovsky M."/>
            <person name="Tulloss R.E."/>
            <person name="Uehling J."/>
            <person name="Grigoriev I.V."/>
            <person name="Vagvolgyi C."/>
            <person name="Papp T."/>
            <person name="Martin F.M."/>
            <person name="Miettinen O."/>
            <person name="Hibbett D.S."/>
            <person name="Nagy L.G."/>
        </authorList>
    </citation>
    <scope>NUCLEOTIDE SEQUENCE [LARGE SCALE GENOMIC DNA]</scope>
    <source>
        <strain evidence="1 2">NL-1719</strain>
    </source>
</reference>
<feature type="non-terminal residue" evidence="1">
    <location>
        <position position="72"/>
    </location>
</feature>